<keyword evidence="3 6" id="KW-1133">Transmembrane helix</keyword>
<evidence type="ECO:0000256" key="6">
    <source>
        <dbReference type="SAM" id="Phobius"/>
    </source>
</evidence>
<dbReference type="InterPro" id="IPR036259">
    <property type="entry name" value="MFS_trans_sf"/>
</dbReference>
<comment type="subcellular location">
    <subcellularLocation>
        <location evidence="1">Membrane</location>
        <topology evidence="1">Multi-pass membrane protein</topology>
    </subcellularLocation>
</comment>
<feature type="transmembrane region" description="Helical" evidence="6">
    <location>
        <begin position="195"/>
        <end position="222"/>
    </location>
</feature>
<dbReference type="PANTHER" id="PTHR23502:SF5">
    <property type="entry name" value="QUINIDINE RESISTANCE PROTEIN 3"/>
    <property type="match status" value="1"/>
</dbReference>
<evidence type="ECO:0000256" key="4">
    <source>
        <dbReference type="ARBA" id="ARBA00023136"/>
    </source>
</evidence>
<dbReference type="InterPro" id="IPR020846">
    <property type="entry name" value="MFS_dom"/>
</dbReference>
<feature type="transmembrane region" description="Helical" evidence="6">
    <location>
        <begin position="257"/>
        <end position="279"/>
    </location>
</feature>
<proteinExistence type="predicted"/>
<dbReference type="SUPFAM" id="SSF103473">
    <property type="entry name" value="MFS general substrate transporter"/>
    <property type="match status" value="1"/>
</dbReference>
<evidence type="ECO:0000313" key="8">
    <source>
        <dbReference type="EMBL" id="KAB8342898.1"/>
    </source>
</evidence>
<feature type="domain" description="Major facilitator superfamily (MFS) profile" evidence="7">
    <location>
        <begin position="129"/>
        <end position="577"/>
    </location>
</feature>
<feature type="transmembrane region" description="Helical" evidence="6">
    <location>
        <begin position="407"/>
        <end position="431"/>
    </location>
</feature>
<evidence type="ECO:0000256" key="3">
    <source>
        <dbReference type="ARBA" id="ARBA00022989"/>
    </source>
</evidence>
<name>A0A5N6KSE8_9ROSI</name>
<gene>
    <name evidence="8" type="ORF">FH972_022495</name>
</gene>
<evidence type="ECO:0000256" key="5">
    <source>
        <dbReference type="SAM" id="MobiDB-lite"/>
    </source>
</evidence>
<dbReference type="Gene3D" id="1.20.1250.20">
    <property type="entry name" value="MFS general substrate transporter like domains"/>
    <property type="match status" value="1"/>
</dbReference>
<feature type="region of interest" description="Disordered" evidence="5">
    <location>
        <begin position="1"/>
        <end position="91"/>
    </location>
</feature>
<evidence type="ECO:0000256" key="1">
    <source>
        <dbReference type="ARBA" id="ARBA00004141"/>
    </source>
</evidence>
<dbReference type="PROSITE" id="PS50850">
    <property type="entry name" value="MFS"/>
    <property type="match status" value="1"/>
</dbReference>
<evidence type="ECO:0000259" key="7">
    <source>
        <dbReference type="PROSITE" id="PS50850"/>
    </source>
</evidence>
<dbReference type="Pfam" id="PF07690">
    <property type="entry name" value="MFS_1"/>
    <property type="match status" value="1"/>
</dbReference>
<dbReference type="Proteomes" id="UP000327013">
    <property type="component" value="Unassembled WGS sequence"/>
</dbReference>
<feature type="transmembrane region" description="Helical" evidence="6">
    <location>
        <begin position="485"/>
        <end position="508"/>
    </location>
</feature>
<dbReference type="CDD" id="cd17323">
    <property type="entry name" value="MFS_Tpo1_MDR_like"/>
    <property type="match status" value="1"/>
</dbReference>
<dbReference type="PANTHER" id="PTHR23502">
    <property type="entry name" value="MAJOR FACILITATOR SUPERFAMILY"/>
    <property type="match status" value="1"/>
</dbReference>
<reference evidence="8 9" key="1">
    <citation type="submission" date="2019-06" db="EMBL/GenBank/DDBJ databases">
        <title>A chromosomal-level reference genome of Carpinus fangiana (Coryloideae, Betulaceae).</title>
        <authorList>
            <person name="Yang X."/>
            <person name="Wang Z."/>
            <person name="Zhang L."/>
            <person name="Hao G."/>
            <person name="Liu J."/>
            <person name="Yang Y."/>
        </authorList>
    </citation>
    <scope>NUCLEOTIDE SEQUENCE [LARGE SCALE GENOMIC DNA]</scope>
    <source>
        <strain evidence="8">Cfa_2016G</strain>
        <tissue evidence="8">Leaf</tissue>
    </source>
</reference>
<dbReference type="AlphaFoldDB" id="A0A5N6KSE8"/>
<feature type="compositionally biased region" description="Basic and acidic residues" evidence="5">
    <location>
        <begin position="23"/>
        <end position="43"/>
    </location>
</feature>
<feature type="transmembrane region" description="Helical" evidence="6">
    <location>
        <begin position="127"/>
        <end position="151"/>
    </location>
</feature>
<feature type="transmembrane region" description="Helical" evidence="6">
    <location>
        <begin position="366"/>
        <end position="387"/>
    </location>
</feature>
<feature type="transmembrane region" description="Helical" evidence="6">
    <location>
        <begin position="462"/>
        <end position="479"/>
    </location>
</feature>
<dbReference type="GO" id="GO:0010509">
    <property type="term" value="P:intracellular polyamine homeostasis"/>
    <property type="evidence" value="ECO:0007669"/>
    <property type="project" value="TreeGrafter"/>
</dbReference>
<evidence type="ECO:0000256" key="2">
    <source>
        <dbReference type="ARBA" id="ARBA00022692"/>
    </source>
</evidence>
<dbReference type="OrthoDB" id="2441642at2759"/>
<protein>
    <recommendedName>
        <fullName evidence="7">Major facilitator superfamily (MFS) profile domain-containing protein</fullName>
    </recommendedName>
</protein>
<organism evidence="8 9">
    <name type="scientific">Carpinus fangiana</name>
    <dbReference type="NCBI Taxonomy" id="176857"/>
    <lineage>
        <taxon>Eukaryota</taxon>
        <taxon>Viridiplantae</taxon>
        <taxon>Streptophyta</taxon>
        <taxon>Embryophyta</taxon>
        <taxon>Tracheophyta</taxon>
        <taxon>Spermatophyta</taxon>
        <taxon>Magnoliopsida</taxon>
        <taxon>eudicotyledons</taxon>
        <taxon>Gunneridae</taxon>
        <taxon>Pentapetalae</taxon>
        <taxon>rosids</taxon>
        <taxon>fabids</taxon>
        <taxon>Fagales</taxon>
        <taxon>Betulaceae</taxon>
        <taxon>Carpinus</taxon>
    </lineage>
</organism>
<keyword evidence="4 6" id="KW-0472">Membrane</keyword>
<keyword evidence="2 6" id="KW-0812">Transmembrane</keyword>
<accession>A0A5N6KSE8</accession>
<evidence type="ECO:0000313" key="9">
    <source>
        <dbReference type="Proteomes" id="UP000327013"/>
    </source>
</evidence>
<dbReference type="EMBL" id="VIBQ01000012">
    <property type="protein sequence ID" value="KAB8342898.1"/>
    <property type="molecule type" value="Genomic_DNA"/>
</dbReference>
<feature type="transmembrane region" description="Helical" evidence="6">
    <location>
        <begin position="552"/>
        <end position="572"/>
    </location>
</feature>
<feature type="transmembrane region" description="Helical" evidence="6">
    <location>
        <begin position="285"/>
        <end position="303"/>
    </location>
</feature>
<dbReference type="InterPro" id="IPR011701">
    <property type="entry name" value="MFS"/>
</dbReference>
<dbReference type="GO" id="GO:0015203">
    <property type="term" value="F:polyamine transmembrane transporter activity"/>
    <property type="evidence" value="ECO:0007669"/>
    <property type="project" value="TreeGrafter"/>
</dbReference>
<comment type="caution">
    <text evidence="8">The sequence shown here is derived from an EMBL/GenBank/DDBJ whole genome shotgun (WGS) entry which is preliminary data.</text>
</comment>
<sequence length="591" mass="65173">MDHPRKDVPLPDLHTAVPVESTGEEKQIAHDQDEEHEEHEESRQASLDGKSAGRFRSPSITNHGENPDEKHMASEDPESGRIDLQQTSTRTPSVIEVPMASRSGLFARFSLVYEAQEPKHYPRNIKWLITFWISIAAMVAPMGSSIILPALTDISMDFGATPTITNLSVALYMLAMAIFPLWWSSFSETGGRRTVYVISFTLFVVFNIIAALSSSIGMFIVFRLLSGGTSAAVQAVGAGTIADIWDVHERGRAMGIFYLGPLCGPLLSPVIGGALSQGLGWRSTQWFQVIFGGVVVIGIILCLPETHIHSAIAVHSRTTSFTSSTHQSVRPTLTRTSTRQSVALKTKKYASLAHRIFIEPLTITKYLQFPAVALTITYASIAFGSLYFLNISVERTFSRAPYDFSTIIVGCLYMFNSAGYFLASLLGGPWVDHIMAREARTAGRIDARGKLLFRPEDRMRENVWVAAFLMPAALLWYGWTAEYGIYFLAPMAANFVFGIGSMLLFGAATTMLTEMMPGRASNGVALNNCVRNIVAFIGTFLSEPLIKAIGNGWLFTILGIISGLAAVIIPIMRRCGERWRERMDIKMKDMD</sequence>
<feature type="transmembrane region" description="Helical" evidence="6">
    <location>
        <begin position="163"/>
        <end position="183"/>
    </location>
</feature>
<dbReference type="GO" id="GO:0005886">
    <property type="term" value="C:plasma membrane"/>
    <property type="evidence" value="ECO:0007669"/>
    <property type="project" value="TreeGrafter"/>
</dbReference>
<keyword evidence="9" id="KW-1185">Reference proteome</keyword>
<feature type="compositionally biased region" description="Basic and acidic residues" evidence="5">
    <location>
        <begin position="65"/>
        <end position="81"/>
    </location>
</feature>